<gene>
    <name evidence="3" type="ORF">Goari_004116</name>
</gene>
<feature type="domain" description="DUF4283" evidence="2">
    <location>
        <begin position="65"/>
        <end position="134"/>
    </location>
</feature>
<feature type="transmembrane region" description="Helical" evidence="1">
    <location>
        <begin position="62"/>
        <end position="82"/>
    </location>
</feature>
<dbReference type="Pfam" id="PF14111">
    <property type="entry name" value="DUF4283"/>
    <property type="match status" value="1"/>
</dbReference>
<comment type="caution">
    <text evidence="3">The sequence shown here is derived from an EMBL/GenBank/DDBJ whole genome shotgun (WGS) entry which is preliminary data.</text>
</comment>
<organism evidence="3 4">
    <name type="scientific">Gossypium aridum</name>
    <name type="common">American cotton</name>
    <name type="synonym">Erioxylum aridum</name>
    <dbReference type="NCBI Taxonomy" id="34290"/>
    <lineage>
        <taxon>Eukaryota</taxon>
        <taxon>Viridiplantae</taxon>
        <taxon>Streptophyta</taxon>
        <taxon>Embryophyta</taxon>
        <taxon>Tracheophyta</taxon>
        <taxon>Spermatophyta</taxon>
        <taxon>Magnoliopsida</taxon>
        <taxon>eudicotyledons</taxon>
        <taxon>Gunneridae</taxon>
        <taxon>Pentapetalae</taxon>
        <taxon>rosids</taxon>
        <taxon>malvids</taxon>
        <taxon>Malvales</taxon>
        <taxon>Malvaceae</taxon>
        <taxon>Malvoideae</taxon>
        <taxon>Gossypium</taxon>
    </lineage>
</organism>
<dbReference type="AlphaFoldDB" id="A0A7J8Y2F8"/>
<dbReference type="InterPro" id="IPR025558">
    <property type="entry name" value="DUF4283"/>
</dbReference>
<proteinExistence type="predicted"/>
<keyword evidence="1" id="KW-0472">Membrane</keyword>
<dbReference type="Proteomes" id="UP000593577">
    <property type="component" value="Unassembled WGS sequence"/>
</dbReference>
<evidence type="ECO:0000259" key="2">
    <source>
        <dbReference type="Pfam" id="PF14111"/>
    </source>
</evidence>
<accession>A0A7J8Y2F8</accession>
<keyword evidence="1" id="KW-1133">Transmembrane helix</keyword>
<sequence>IKLCFKVIERLVFEFLGVQGCRESGWVSHRGINDRYEQSEPLSIAIGEGLEQVRRWLDIDELVANLCLIGYFLAASVIHFWAMRSTMTNLWHPVIGVQISDLEEKRFMFKFFHRMGLERVIKGSPWTFNNHLLMIYLLRE</sequence>
<reference evidence="3 4" key="1">
    <citation type="journal article" date="2019" name="Genome Biol. Evol.">
        <title>Insights into the evolution of the New World diploid cottons (Gossypium, subgenus Houzingenia) based on genome sequencing.</title>
        <authorList>
            <person name="Grover C.E."/>
            <person name="Arick M.A. 2nd"/>
            <person name="Thrash A."/>
            <person name="Conover J.L."/>
            <person name="Sanders W.S."/>
            <person name="Peterson D.G."/>
            <person name="Frelichowski J.E."/>
            <person name="Scheffler J.A."/>
            <person name="Scheffler B.E."/>
            <person name="Wendel J.F."/>
        </authorList>
    </citation>
    <scope>NUCLEOTIDE SEQUENCE [LARGE SCALE GENOMIC DNA]</scope>
    <source>
        <strain evidence="3">185</strain>
        <tissue evidence="3">Leaf</tissue>
    </source>
</reference>
<dbReference type="EMBL" id="JABFAA010000010">
    <property type="protein sequence ID" value="MBA0693767.1"/>
    <property type="molecule type" value="Genomic_DNA"/>
</dbReference>
<protein>
    <recommendedName>
        <fullName evidence="2">DUF4283 domain-containing protein</fullName>
    </recommendedName>
</protein>
<keyword evidence="4" id="KW-1185">Reference proteome</keyword>
<feature type="non-terminal residue" evidence="3">
    <location>
        <position position="1"/>
    </location>
</feature>
<name>A0A7J8Y2F8_GOSAI</name>
<evidence type="ECO:0000256" key="1">
    <source>
        <dbReference type="SAM" id="Phobius"/>
    </source>
</evidence>
<evidence type="ECO:0000313" key="3">
    <source>
        <dbReference type="EMBL" id="MBA0693767.1"/>
    </source>
</evidence>
<evidence type="ECO:0000313" key="4">
    <source>
        <dbReference type="Proteomes" id="UP000593577"/>
    </source>
</evidence>
<keyword evidence="1" id="KW-0812">Transmembrane</keyword>